<organism evidence="2 3">
    <name type="scientific">Paramecium tetraurelia</name>
    <dbReference type="NCBI Taxonomy" id="5888"/>
    <lineage>
        <taxon>Eukaryota</taxon>
        <taxon>Sar</taxon>
        <taxon>Alveolata</taxon>
        <taxon>Ciliophora</taxon>
        <taxon>Intramacronucleata</taxon>
        <taxon>Oligohymenophorea</taxon>
        <taxon>Peniculida</taxon>
        <taxon>Parameciidae</taxon>
        <taxon>Paramecium</taxon>
    </lineage>
</organism>
<dbReference type="RefSeq" id="XP_001458518.1">
    <property type="nucleotide sequence ID" value="XM_001458481.1"/>
</dbReference>
<gene>
    <name evidence="2" type="ORF">GSPATT00023849001</name>
</gene>
<dbReference type="GeneID" id="5044303"/>
<dbReference type="EMBL" id="CT868661">
    <property type="protein sequence ID" value="CAK91121.1"/>
    <property type="molecule type" value="Genomic_DNA"/>
</dbReference>
<dbReference type="OrthoDB" id="10253254at2759"/>
<evidence type="ECO:0000313" key="3">
    <source>
        <dbReference type="Proteomes" id="UP000000600"/>
    </source>
</evidence>
<keyword evidence="3" id="KW-1185">Reference proteome</keyword>
<reference evidence="2 3" key="1">
    <citation type="journal article" date="2006" name="Nature">
        <title>Global trends of whole-genome duplications revealed by the ciliate Paramecium tetraurelia.</title>
        <authorList>
            <consortium name="Genoscope"/>
            <person name="Aury J.-M."/>
            <person name="Jaillon O."/>
            <person name="Duret L."/>
            <person name="Noel B."/>
            <person name="Jubin C."/>
            <person name="Porcel B.M."/>
            <person name="Segurens B."/>
            <person name="Daubin V."/>
            <person name="Anthouard V."/>
            <person name="Aiach N."/>
            <person name="Arnaiz O."/>
            <person name="Billaut A."/>
            <person name="Beisson J."/>
            <person name="Blanc I."/>
            <person name="Bouhouche K."/>
            <person name="Camara F."/>
            <person name="Duharcourt S."/>
            <person name="Guigo R."/>
            <person name="Gogendeau D."/>
            <person name="Katinka M."/>
            <person name="Keller A.-M."/>
            <person name="Kissmehl R."/>
            <person name="Klotz C."/>
            <person name="Koll F."/>
            <person name="Le Moue A."/>
            <person name="Lepere C."/>
            <person name="Malinsky S."/>
            <person name="Nowacki M."/>
            <person name="Nowak J.K."/>
            <person name="Plattner H."/>
            <person name="Poulain J."/>
            <person name="Ruiz F."/>
            <person name="Serrano V."/>
            <person name="Zagulski M."/>
            <person name="Dessen P."/>
            <person name="Betermier M."/>
            <person name="Weissenbach J."/>
            <person name="Scarpelli C."/>
            <person name="Schachter V."/>
            <person name="Sperling L."/>
            <person name="Meyer E."/>
            <person name="Cohen J."/>
            <person name="Wincker P."/>
        </authorList>
    </citation>
    <scope>NUCLEOTIDE SEQUENCE [LARGE SCALE GENOMIC DNA]</scope>
    <source>
        <strain evidence="2 3">Stock d4-2</strain>
    </source>
</reference>
<dbReference type="InterPro" id="IPR011709">
    <property type="entry name" value="DEAD-box_helicase_OB_fold"/>
</dbReference>
<feature type="domain" description="DEAD-box helicase OB fold" evidence="1">
    <location>
        <begin position="13"/>
        <end position="53"/>
    </location>
</feature>
<dbReference type="STRING" id="5888.A0E754"/>
<proteinExistence type="predicted"/>
<evidence type="ECO:0000259" key="1">
    <source>
        <dbReference type="Pfam" id="PF07717"/>
    </source>
</evidence>
<accession>A0E754</accession>
<dbReference type="HOGENOM" id="CLU_3036525_0_0_1"/>
<evidence type="ECO:0000313" key="2">
    <source>
        <dbReference type="EMBL" id="CAK91121.1"/>
    </source>
</evidence>
<sequence length="55" mass="6595">MKLVVSIWRGTQRTLKNSHEIQINPSSILFQEKPEWVIYYKLVLATKEYMRNALE</sequence>
<protein>
    <recommendedName>
        <fullName evidence="1">DEAD-box helicase OB fold domain-containing protein</fullName>
    </recommendedName>
</protein>
<dbReference type="InParanoid" id="A0E754"/>
<dbReference type="Pfam" id="PF07717">
    <property type="entry name" value="OB_NTP_bind"/>
    <property type="match status" value="1"/>
</dbReference>
<dbReference type="AlphaFoldDB" id="A0E754"/>
<name>A0E754_PARTE</name>
<dbReference type="Proteomes" id="UP000000600">
    <property type="component" value="Unassembled WGS sequence"/>
</dbReference>
<dbReference type="KEGG" id="ptm:GSPATT00023849001"/>